<keyword evidence="2 7" id="KW-0812">Transmembrane</keyword>
<dbReference type="PANTHER" id="PTHR33048">
    <property type="entry name" value="PTH11-LIKE INTEGRAL MEMBRANE PROTEIN (AFU_ORTHOLOGUE AFUA_5G11245)"/>
    <property type="match status" value="1"/>
</dbReference>
<feature type="transmembrane region" description="Helical" evidence="7">
    <location>
        <begin position="245"/>
        <end position="264"/>
    </location>
</feature>
<name>A0A9P4MLA8_9PLEO</name>
<protein>
    <recommendedName>
        <fullName evidence="8">Rhodopsin domain-containing protein</fullName>
    </recommendedName>
</protein>
<dbReference type="EMBL" id="ML994311">
    <property type="protein sequence ID" value="KAF2196869.1"/>
    <property type="molecule type" value="Genomic_DNA"/>
</dbReference>
<dbReference type="GO" id="GO:0016020">
    <property type="term" value="C:membrane"/>
    <property type="evidence" value="ECO:0007669"/>
    <property type="project" value="UniProtKB-SubCell"/>
</dbReference>
<feature type="transmembrane region" description="Helical" evidence="7">
    <location>
        <begin position="207"/>
        <end position="225"/>
    </location>
</feature>
<feature type="transmembrane region" description="Helical" evidence="7">
    <location>
        <begin position="176"/>
        <end position="195"/>
    </location>
</feature>
<feature type="transmembrane region" description="Helical" evidence="7">
    <location>
        <begin position="17"/>
        <end position="35"/>
    </location>
</feature>
<dbReference type="Proteomes" id="UP000799536">
    <property type="component" value="Unassembled WGS sequence"/>
</dbReference>
<evidence type="ECO:0000259" key="8">
    <source>
        <dbReference type="Pfam" id="PF20684"/>
    </source>
</evidence>
<feature type="transmembrane region" description="Helical" evidence="7">
    <location>
        <begin position="87"/>
        <end position="110"/>
    </location>
</feature>
<evidence type="ECO:0000256" key="3">
    <source>
        <dbReference type="ARBA" id="ARBA00022989"/>
    </source>
</evidence>
<gene>
    <name evidence="9" type="ORF">GQ43DRAFT_234899</name>
</gene>
<reference evidence="9" key="1">
    <citation type="journal article" date="2020" name="Stud. Mycol.">
        <title>101 Dothideomycetes genomes: a test case for predicting lifestyles and emergence of pathogens.</title>
        <authorList>
            <person name="Haridas S."/>
            <person name="Albert R."/>
            <person name="Binder M."/>
            <person name="Bloem J."/>
            <person name="Labutti K."/>
            <person name="Salamov A."/>
            <person name="Andreopoulos B."/>
            <person name="Baker S."/>
            <person name="Barry K."/>
            <person name="Bills G."/>
            <person name="Bluhm B."/>
            <person name="Cannon C."/>
            <person name="Castanera R."/>
            <person name="Culley D."/>
            <person name="Daum C."/>
            <person name="Ezra D."/>
            <person name="Gonzalez J."/>
            <person name="Henrissat B."/>
            <person name="Kuo A."/>
            <person name="Liang C."/>
            <person name="Lipzen A."/>
            <person name="Lutzoni F."/>
            <person name="Magnuson J."/>
            <person name="Mondo S."/>
            <person name="Nolan M."/>
            <person name="Ohm R."/>
            <person name="Pangilinan J."/>
            <person name="Park H.-J."/>
            <person name="Ramirez L."/>
            <person name="Alfaro M."/>
            <person name="Sun H."/>
            <person name="Tritt A."/>
            <person name="Yoshinaga Y."/>
            <person name="Zwiers L.-H."/>
            <person name="Turgeon B."/>
            <person name="Goodwin S."/>
            <person name="Spatafora J."/>
            <person name="Crous P."/>
            <person name="Grigoriev I."/>
        </authorList>
    </citation>
    <scope>NUCLEOTIDE SEQUENCE</scope>
    <source>
        <strain evidence="9">ATCC 74209</strain>
    </source>
</reference>
<dbReference type="Pfam" id="PF20684">
    <property type="entry name" value="Fung_rhodopsin"/>
    <property type="match status" value="1"/>
</dbReference>
<dbReference type="InterPro" id="IPR052337">
    <property type="entry name" value="SAT4-like"/>
</dbReference>
<evidence type="ECO:0000256" key="2">
    <source>
        <dbReference type="ARBA" id="ARBA00022692"/>
    </source>
</evidence>
<accession>A0A9P4MLA8</accession>
<evidence type="ECO:0000256" key="6">
    <source>
        <dbReference type="SAM" id="MobiDB-lite"/>
    </source>
</evidence>
<dbReference type="InterPro" id="IPR049326">
    <property type="entry name" value="Rhodopsin_dom_fungi"/>
</dbReference>
<keyword evidence="3 7" id="KW-1133">Transmembrane helix</keyword>
<comment type="similarity">
    <text evidence="5">Belongs to the SAT4 family.</text>
</comment>
<dbReference type="PANTHER" id="PTHR33048:SF96">
    <property type="entry name" value="INTEGRAL MEMBRANE PROTEIN"/>
    <property type="match status" value="1"/>
</dbReference>
<sequence length="381" mass="42562">MGGHHNVISRGQQQQKIAITFLVLAWLFLSLRIWTRTYIIASFGWDDATMILAAMFFTVYCSVMLLLDSHGGGTHVTNMETLAVLTRYAVIGEATYIITVMILKISVGIFLARIVVRRSQLLAIYITVTASILSSLACLFFVLFRCGTNFNEYLARQIVEHCTSNTLDRFFAYTQASFAALTDCIFAALPIVILWNANMDMRSKVSIGLILSLAALGCICSFIRFRYVDGLTQIQDFFWNATNIAIWSTIEPGAGIIAGCLATLRPCLRLFLIKARPLQEYVANSTRFLWRPFWLATRPSAPRSNIRDCSDRHSLPHIDTSTTVHVEEERMSEKSSEKTRKAGTSDCISSQSGTETQWLSRQGSCNTDYDRQVHGGASGVV</sequence>
<feature type="domain" description="Rhodopsin" evidence="8">
    <location>
        <begin position="31"/>
        <end position="269"/>
    </location>
</feature>
<evidence type="ECO:0000256" key="5">
    <source>
        <dbReference type="ARBA" id="ARBA00038359"/>
    </source>
</evidence>
<comment type="subcellular location">
    <subcellularLocation>
        <location evidence="1">Membrane</location>
        <topology evidence="1">Multi-pass membrane protein</topology>
    </subcellularLocation>
</comment>
<feature type="compositionally biased region" description="Basic and acidic residues" evidence="6">
    <location>
        <begin position="325"/>
        <end position="340"/>
    </location>
</feature>
<keyword evidence="10" id="KW-1185">Reference proteome</keyword>
<feature type="transmembrane region" description="Helical" evidence="7">
    <location>
        <begin position="47"/>
        <end position="67"/>
    </location>
</feature>
<feature type="transmembrane region" description="Helical" evidence="7">
    <location>
        <begin position="122"/>
        <end position="144"/>
    </location>
</feature>
<feature type="compositionally biased region" description="Polar residues" evidence="6">
    <location>
        <begin position="346"/>
        <end position="361"/>
    </location>
</feature>
<evidence type="ECO:0000313" key="9">
    <source>
        <dbReference type="EMBL" id="KAF2196869.1"/>
    </source>
</evidence>
<keyword evidence="4 7" id="KW-0472">Membrane</keyword>
<evidence type="ECO:0000313" key="10">
    <source>
        <dbReference type="Proteomes" id="UP000799536"/>
    </source>
</evidence>
<dbReference type="OrthoDB" id="4682787at2759"/>
<feature type="region of interest" description="Disordered" evidence="6">
    <location>
        <begin position="321"/>
        <end position="361"/>
    </location>
</feature>
<evidence type="ECO:0000256" key="4">
    <source>
        <dbReference type="ARBA" id="ARBA00023136"/>
    </source>
</evidence>
<organism evidence="9 10">
    <name type="scientific">Delitschia confertaspora ATCC 74209</name>
    <dbReference type="NCBI Taxonomy" id="1513339"/>
    <lineage>
        <taxon>Eukaryota</taxon>
        <taxon>Fungi</taxon>
        <taxon>Dikarya</taxon>
        <taxon>Ascomycota</taxon>
        <taxon>Pezizomycotina</taxon>
        <taxon>Dothideomycetes</taxon>
        <taxon>Pleosporomycetidae</taxon>
        <taxon>Pleosporales</taxon>
        <taxon>Delitschiaceae</taxon>
        <taxon>Delitschia</taxon>
    </lineage>
</organism>
<dbReference type="AlphaFoldDB" id="A0A9P4MLA8"/>
<comment type="caution">
    <text evidence="9">The sequence shown here is derived from an EMBL/GenBank/DDBJ whole genome shotgun (WGS) entry which is preliminary data.</text>
</comment>
<proteinExistence type="inferred from homology"/>
<evidence type="ECO:0000256" key="7">
    <source>
        <dbReference type="SAM" id="Phobius"/>
    </source>
</evidence>
<evidence type="ECO:0000256" key="1">
    <source>
        <dbReference type="ARBA" id="ARBA00004141"/>
    </source>
</evidence>